<dbReference type="PANTHER" id="PTHR23360:SF5">
    <property type="entry name" value="G-PROTEIN COUPLED RECEPTORS FAMILY 1 PROFILE DOMAIN-CONTAINING PROTEIN"/>
    <property type="match status" value="1"/>
</dbReference>
<dbReference type="InterPro" id="IPR019424">
    <property type="entry name" value="7TM_GPCR_Srsx"/>
</dbReference>
<dbReference type="Proteomes" id="UP001620645">
    <property type="component" value="Unassembled WGS sequence"/>
</dbReference>
<dbReference type="InterPro" id="IPR047130">
    <property type="entry name" value="7TM_GPCR_Srsx_nematod"/>
</dbReference>
<evidence type="ECO:0000313" key="7">
    <source>
        <dbReference type="Proteomes" id="UP001620645"/>
    </source>
</evidence>
<keyword evidence="3 5" id="KW-1133">Transmembrane helix</keyword>
<comment type="caution">
    <text evidence="6">The sequence shown here is derived from an EMBL/GenBank/DDBJ whole genome shotgun (WGS) entry which is preliminary data.</text>
</comment>
<dbReference type="AlphaFoldDB" id="A0ABD2K9J5"/>
<dbReference type="SUPFAM" id="SSF81321">
    <property type="entry name" value="Family A G protein-coupled receptor-like"/>
    <property type="match status" value="1"/>
</dbReference>
<evidence type="ECO:0000256" key="3">
    <source>
        <dbReference type="ARBA" id="ARBA00022989"/>
    </source>
</evidence>
<dbReference type="Gene3D" id="1.20.1070.10">
    <property type="entry name" value="Rhodopsin 7-helix transmembrane proteins"/>
    <property type="match status" value="1"/>
</dbReference>
<feature type="transmembrane region" description="Helical" evidence="5">
    <location>
        <begin position="260"/>
        <end position="283"/>
    </location>
</feature>
<proteinExistence type="predicted"/>
<evidence type="ECO:0000256" key="2">
    <source>
        <dbReference type="ARBA" id="ARBA00022692"/>
    </source>
</evidence>
<reference evidence="6 7" key="1">
    <citation type="submission" date="2024-10" db="EMBL/GenBank/DDBJ databases">
        <authorList>
            <person name="Kim D."/>
        </authorList>
    </citation>
    <scope>NUCLEOTIDE SEQUENCE [LARGE SCALE GENOMIC DNA]</scope>
    <source>
        <strain evidence="6">Taebaek</strain>
    </source>
</reference>
<keyword evidence="7" id="KW-1185">Reference proteome</keyword>
<evidence type="ECO:0000256" key="5">
    <source>
        <dbReference type="SAM" id="Phobius"/>
    </source>
</evidence>
<dbReference type="InterPro" id="IPR000276">
    <property type="entry name" value="GPCR_Rhodpsn"/>
</dbReference>
<evidence type="ECO:0000256" key="1">
    <source>
        <dbReference type="ARBA" id="ARBA00004370"/>
    </source>
</evidence>
<dbReference type="EMBL" id="JBICCN010000039">
    <property type="protein sequence ID" value="KAL3099600.1"/>
    <property type="molecule type" value="Genomic_DNA"/>
</dbReference>
<comment type="subcellular location">
    <subcellularLocation>
        <location evidence="1">Membrane</location>
    </subcellularLocation>
</comment>
<protein>
    <submittedName>
        <fullName evidence="6">Uncharacterized protein</fullName>
    </submittedName>
</protein>
<accession>A0ABD2K9J5</accession>
<evidence type="ECO:0000256" key="4">
    <source>
        <dbReference type="ARBA" id="ARBA00023136"/>
    </source>
</evidence>
<feature type="transmembrane region" description="Helical" evidence="5">
    <location>
        <begin position="138"/>
        <end position="159"/>
    </location>
</feature>
<dbReference type="Pfam" id="PF10320">
    <property type="entry name" value="7TM_GPCR_Srsx"/>
    <property type="match status" value="1"/>
</dbReference>
<dbReference type="SMART" id="SM01381">
    <property type="entry name" value="7TM_GPCR_Srsx"/>
    <property type="match status" value="1"/>
</dbReference>
<dbReference type="PANTHER" id="PTHR23360">
    <property type="entry name" value="G-PROTEIN COUPLED RECEPTORS FAMILY 1 PROFILE DOMAIN-CONTAINING PROTEIN-RELATED"/>
    <property type="match status" value="1"/>
</dbReference>
<gene>
    <name evidence="6" type="ORF">niasHS_003055</name>
</gene>
<feature type="transmembrane region" description="Helical" evidence="5">
    <location>
        <begin position="186"/>
        <end position="207"/>
    </location>
</feature>
<organism evidence="6 7">
    <name type="scientific">Heterodera schachtii</name>
    <name type="common">Sugarbeet cyst nematode worm</name>
    <name type="synonym">Tylenchus schachtii</name>
    <dbReference type="NCBI Taxonomy" id="97005"/>
    <lineage>
        <taxon>Eukaryota</taxon>
        <taxon>Metazoa</taxon>
        <taxon>Ecdysozoa</taxon>
        <taxon>Nematoda</taxon>
        <taxon>Chromadorea</taxon>
        <taxon>Rhabditida</taxon>
        <taxon>Tylenchina</taxon>
        <taxon>Tylenchomorpha</taxon>
        <taxon>Tylenchoidea</taxon>
        <taxon>Heteroderidae</taxon>
        <taxon>Heteroderinae</taxon>
        <taxon>Heterodera</taxon>
    </lineage>
</organism>
<keyword evidence="2 5" id="KW-0812">Transmembrane</keyword>
<dbReference type="GO" id="GO:0016020">
    <property type="term" value="C:membrane"/>
    <property type="evidence" value="ECO:0007669"/>
    <property type="project" value="UniProtKB-SubCell"/>
</dbReference>
<keyword evidence="4 5" id="KW-0472">Membrane</keyword>
<feature type="transmembrane region" description="Helical" evidence="5">
    <location>
        <begin position="22"/>
        <end position="48"/>
    </location>
</feature>
<evidence type="ECO:0000313" key="6">
    <source>
        <dbReference type="EMBL" id="KAL3099600.1"/>
    </source>
</evidence>
<name>A0ABD2K9J5_HETSC</name>
<sequence>MANLNNNNNTFYLAFKDVHPSWSLIGCALPLGIISIFGIIFNFCLIYVTIRSKSLHGTVNYILALYSFMELLHQHGNFLFVYTAFSGQNFIEYRLAVKIKLLSAFGLGGNYPTMFFTGIDRLIELTFDEMKSKRKIRLYLATVTAICCMFSLELCISLYQKMEVYGDQMVTGTFTDFFKGASHHTIIWLFFIFMTCCIIYLILGILIKIKSAGLPSANQIKWRTFRSLFCIIFINIGGYFIASINQLLIMRYISSPITAWFVQLLTAVPLNIGAASNGPILYITSTEYRQAFQTNFPFIFKRISAQNRTVQQQNVQPLGLNTTKC</sequence>
<feature type="transmembrane region" description="Helical" evidence="5">
    <location>
        <begin position="228"/>
        <end position="248"/>
    </location>
</feature>